<evidence type="ECO:0000256" key="1">
    <source>
        <dbReference type="ARBA" id="ARBA00023125"/>
    </source>
</evidence>
<evidence type="ECO:0000313" key="3">
    <source>
        <dbReference type="EMBL" id="SHI12185.1"/>
    </source>
</evidence>
<dbReference type="PROSITE" id="PS50937">
    <property type="entry name" value="HTH_MERR_2"/>
    <property type="match status" value="1"/>
</dbReference>
<proteinExistence type="predicted"/>
<dbReference type="Pfam" id="PF13411">
    <property type="entry name" value="MerR_1"/>
    <property type="match status" value="1"/>
</dbReference>
<dbReference type="InterPro" id="IPR047057">
    <property type="entry name" value="MerR_fam"/>
</dbReference>
<dbReference type="InterPro" id="IPR009061">
    <property type="entry name" value="DNA-bd_dom_put_sf"/>
</dbReference>
<dbReference type="GO" id="GO:0003700">
    <property type="term" value="F:DNA-binding transcription factor activity"/>
    <property type="evidence" value="ECO:0007669"/>
    <property type="project" value="InterPro"/>
</dbReference>
<dbReference type="OrthoDB" id="9810140at2"/>
<evidence type="ECO:0000313" key="4">
    <source>
        <dbReference type="Proteomes" id="UP000184139"/>
    </source>
</evidence>
<protein>
    <submittedName>
        <fullName evidence="3">Transcriptional regulator, MerR family</fullName>
    </submittedName>
</protein>
<dbReference type="AlphaFoldDB" id="A0A1M5YJK2"/>
<name>A0A1M5YJK2_9BACT</name>
<organism evidence="3 4">
    <name type="scientific">Desulfofustis glycolicus DSM 9705</name>
    <dbReference type="NCBI Taxonomy" id="1121409"/>
    <lineage>
        <taxon>Bacteria</taxon>
        <taxon>Pseudomonadati</taxon>
        <taxon>Thermodesulfobacteriota</taxon>
        <taxon>Desulfobulbia</taxon>
        <taxon>Desulfobulbales</taxon>
        <taxon>Desulfocapsaceae</taxon>
        <taxon>Desulfofustis</taxon>
    </lineage>
</organism>
<accession>A0A1M5YJK2</accession>
<dbReference type="SMART" id="SM00422">
    <property type="entry name" value="HTH_MERR"/>
    <property type="match status" value="1"/>
</dbReference>
<dbReference type="STRING" id="1121409.SAMN02745124_04111"/>
<dbReference type="Proteomes" id="UP000184139">
    <property type="component" value="Unassembled WGS sequence"/>
</dbReference>
<reference evidence="3 4" key="1">
    <citation type="submission" date="2016-11" db="EMBL/GenBank/DDBJ databases">
        <authorList>
            <person name="Jaros S."/>
            <person name="Januszkiewicz K."/>
            <person name="Wedrychowicz H."/>
        </authorList>
    </citation>
    <scope>NUCLEOTIDE SEQUENCE [LARGE SCALE GENOMIC DNA]</scope>
    <source>
        <strain evidence="3 4">DSM 9705</strain>
    </source>
</reference>
<dbReference type="PANTHER" id="PTHR30204">
    <property type="entry name" value="REDOX-CYCLING DRUG-SENSING TRANSCRIPTIONAL ACTIVATOR SOXR"/>
    <property type="match status" value="1"/>
</dbReference>
<keyword evidence="4" id="KW-1185">Reference proteome</keyword>
<dbReference type="EMBL" id="FQXS01000040">
    <property type="protein sequence ID" value="SHI12185.1"/>
    <property type="molecule type" value="Genomic_DNA"/>
</dbReference>
<sequence>MTKQIPDKLHFKIGEVSKIASVAPHVLRYWESEFSAIQPKRMGSKQRLYRRADVELILTIKQLLHEQGYTIAGARKLLAENTSSEPLANSLTEMPQPAEFDKQLGSIKQELLALKKILAKKN</sequence>
<dbReference type="RefSeq" id="WP_073379072.1">
    <property type="nucleotide sequence ID" value="NZ_FQXS01000040.1"/>
</dbReference>
<dbReference type="Gene3D" id="1.10.1660.10">
    <property type="match status" value="1"/>
</dbReference>
<dbReference type="PANTHER" id="PTHR30204:SF15">
    <property type="entry name" value="BLL5018 PROTEIN"/>
    <property type="match status" value="1"/>
</dbReference>
<dbReference type="SUPFAM" id="SSF46955">
    <property type="entry name" value="Putative DNA-binding domain"/>
    <property type="match status" value="1"/>
</dbReference>
<evidence type="ECO:0000259" key="2">
    <source>
        <dbReference type="PROSITE" id="PS50937"/>
    </source>
</evidence>
<dbReference type="InterPro" id="IPR000551">
    <property type="entry name" value="MerR-type_HTH_dom"/>
</dbReference>
<dbReference type="GO" id="GO:0003677">
    <property type="term" value="F:DNA binding"/>
    <property type="evidence" value="ECO:0007669"/>
    <property type="project" value="UniProtKB-KW"/>
</dbReference>
<keyword evidence="1" id="KW-0238">DNA-binding</keyword>
<feature type="domain" description="HTH merR-type" evidence="2">
    <location>
        <begin position="10"/>
        <end position="80"/>
    </location>
</feature>
<gene>
    <name evidence="3" type="ORF">SAMN02745124_04111</name>
</gene>
<dbReference type="CDD" id="cd04765">
    <property type="entry name" value="HTH_MlrA-like_sg2"/>
    <property type="match status" value="1"/>
</dbReference>